<name>A0A0X6PFM9_ENTCL</name>
<dbReference type="RefSeq" id="WP_045325100.1">
    <property type="nucleotide sequence ID" value="NZ_FJXR01000030.1"/>
</dbReference>
<gene>
    <name evidence="3" type="ORF">SAMEA2273318_04026</name>
</gene>
<evidence type="ECO:0000313" key="4">
    <source>
        <dbReference type="Proteomes" id="UP000076008"/>
    </source>
</evidence>
<feature type="region of interest" description="Disordered" evidence="1">
    <location>
        <begin position="70"/>
        <end position="89"/>
    </location>
</feature>
<keyword evidence="2" id="KW-0472">Membrane</keyword>
<organism evidence="3 4">
    <name type="scientific">Enterobacter cloacae</name>
    <dbReference type="NCBI Taxonomy" id="550"/>
    <lineage>
        <taxon>Bacteria</taxon>
        <taxon>Pseudomonadati</taxon>
        <taxon>Pseudomonadota</taxon>
        <taxon>Gammaproteobacteria</taxon>
        <taxon>Enterobacterales</taxon>
        <taxon>Enterobacteriaceae</taxon>
        <taxon>Enterobacter</taxon>
        <taxon>Enterobacter cloacae complex</taxon>
    </lineage>
</organism>
<evidence type="ECO:0000313" key="3">
    <source>
        <dbReference type="EMBL" id="CZW11217.1"/>
    </source>
</evidence>
<evidence type="ECO:0000256" key="1">
    <source>
        <dbReference type="SAM" id="MobiDB-lite"/>
    </source>
</evidence>
<sequence length="155" mass="17267">MTKMLLPLIRDAGRFALFTLVFGPALLLYGIVIAISLEGSLAGQFVKEAQTLTEGAPDGKVMQCVTHYEPAPRPRLPEPGEEASPPSYQLPPMSICHREPVDSERWTKPMDATLFNLWLIAALFGATLGFLTHLYIHRRASVHEGRDIFQKETHV</sequence>
<keyword evidence="2" id="KW-0812">Transmembrane</keyword>
<feature type="transmembrane region" description="Helical" evidence="2">
    <location>
        <begin position="12"/>
        <end position="37"/>
    </location>
</feature>
<evidence type="ECO:0000256" key="2">
    <source>
        <dbReference type="SAM" id="Phobius"/>
    </source>
</evidence>
<keyword evidence="2" id="KW-1133">Transmembrane helix</keyword>
<dbReference type="Proteomes" id="UP000076008">
    <property type="component" value="Unassembled WGS sequence"/>
</dbReference>
<reference evidence="3 4" key="1">
    <citation type="submission" date="2016-03" db="EMBL/GenBank/DDBJ databases">
        <authorList>
            <consortium name="Pathogen Informatics"/>
        </authorList>
    </citation>
    <scope>NUCLEOTIDE SEQUENCE [LARGE SCALE GENOMIC DNA]</scope>
    <source>
        <strain evidence="4">e1252</strain>
    </source>
</reference>
<protein>
    <submittedName>
        <fullName evidence="3">Uncharacterized protein</fullName>
    </submittedName>
</protein>
<proteinExistence type="predicted"/>
<dbReference type="AlphaFoldDB" id="A0A0X6PFM9"/>
<accession>A0A0X6PFM9</accession>
<feature type="transmembrane region" description="Helical" evidence="2">
    <location>
        <begin position="115"/>
        <end position="136"/>
    </location>
</feature>
<dbReference type="EMBL" id="FJXR01000030">
    <property type="protein sequence ID" value="CZW11217.1"/>
    <property type="molecule type" value="Genomic_DNA"/>
</dbReference>